<reference evidence="2 3" key="1">
    <citation type="submission" date="2018-09" db="EMBL/GenBank/DDBJ databases">
        <title>Genome sequencing of strain 1JSPR-7.</title>
        <authorList>
            <person name="Heo J."/>
            <person name="Kim S.-J."/>
            <person name="Kwon S.-W."/>
        </authorList>
    </citation>
    <scope>NUCLEOTIDE SEQUENCE [LARGE SCALE GENOMIC DNA]</scope>
    <source>
        <strain evidence="2 3">1JSPR-7</strain>
    </source>
</reference>
<dbReference type="OrthoDB" id="9838138at2"/>
<gene>
    <name evidence="2" type="ORF">D7I46_12370</name>
</gene>
<evidence type="ECO:0000313" key="3">
    <source>
        <dbReference type="Proteomes" id="UP000269374"/>
    </source>
</evidence>
<keyword evidence="3" id="KW-1185">Reference proteome</keyword>
<feature type="transmembrane region" description="Helical" evidence="1">
    <location>
        <begin position="45"/>
        <end position="61"/>
    </location>
</feature>
<feature type="transmembrane region" description="Helical" evidence="1">
    <location>
        <begin position="68"/>
        <end position="89"/>
    </location>
</feature>
<evidence type="ECO:0000313" key="2">
    <source>
        <dbReference type="EMBL" id="AYG01778.1"/>
    </source>
</evidence>
<name>A0A387BGM5_9LACT</name>
<dbReference type="Proteomes" id="UP000269374">
    <property type="component" value="Chromosome"/>
</dbReference>
<keyword evidence="1" id="KW-1133">Transmembrane helix</keyword>
<proteinExistence type="predicted"/>
<dbReference type="EMBL" id="CP032627">
    <property type="protein sequence ID" value="AYG01778.1"/>
    <property type="molecule type" value="Genomic_DNA"/>
</dbReference>
<keyword evidence="1" id="KW-0812">Transmembrane</keyword>
<organism evidence="2 3">
    <name type="scientific">Lactococcus allomyrinae</name>
    <dbReference type="NCBI Taxonomy" id="2419773"/>
    <lineage>
        <taxon>Bacteria</taxon>
        <taxon>Bacillati</taxon>
        <taxon>Bacillota</taxon>
        <taxon>Bacilli</taxon>
        <taxon>Lactobacillales</taxon>
        <taxon>Streptococcaceae</taxon>
        <taxon>Lactococcus</taxon>
    </lineage>
</organism>
<feature type="transmembrane region" description="Helical" evidence="1">
    <location>
        <begin position="109"/>
        <end position="129"/>
    </location>
</feature>
<protein>
    <submittedName>
        <fullName evidence="2">Uncharacterized protein</fullName>
    </submittedName>
</protein>
<keyword evidence="1" id="KW-0472">Membrane</keyword>
<accession>A0A387BGM5</accession>
<sequence length="141" mass="16541">MKKYFFKSLVVLYILSYLLPYMKLISVETYRFQAHFGFEFVKKNWVMYLILVLLFIFYYIMRGKNRIYNIFVGISFTVVSVFTYSQVLHLDATNVGNSLNMMGKLLLPGYYISTLFGLLIGILLMNEALNLPDNKKKKLAQ</sequence>
<feature type="transmembrane region" description="Helical" evidence="1">
    <location>
        <begin position="5"/>
        <end position="25"/>
    </location>
</feature>
<dbReference type="RefSeq" id="WP_120773147.1">
    <property type="nucleotide sequence ID" value="NZ_CP032627.1"/>
</dbReference>
<evidence type="ECO:0000256" key="1">
    <source>
        <dbReference type="SAM" id="Phobius"/>
    </source>
</evidence>
<dbReference type="KEGG" id="lact:D7I46_12370"/>
<dbReference type="AlphaFoldDB" id="A0A387BGM5"/>